<evidence type="ECO:0000313" key="3">
    <source>
        <dbReference type="Proteomes" id="UP000828390"/>
    </source>
</evidence>
<organism evidence="2 3">
    <name type="scientific">Dreissena polymorpha</name>
    <name type="common">Zebra mussel</name>
    <name type="synonym">Mytilus polymorpha</name>
    <dbReference type="NCBI Taxonomy" id="45954"/>
    <lineage>
        <taxon>Eukaryota</taxon>
        <taxon>Metazoa</taxon>
        <taxon>Spiralia</taxon>
        <taxon>Lophotrochozoa</taxon>
        <taxon>Mollusca</taxon>
        <taxon>Bivalvia</taxon>
        <taxon>Autobranchia</taxon>
        <taxon>Heteroconchia</taxon>
        <taxon>Euheterodonta</taxon>
        <taxon>Imparidentia</taxon>
        <taxon>Neoheterodontei</taxon>
        <taxon>Myida</taxon>
        <taxon>Dreissenoidea</taxon>
        <taxon>Dreissenidae</taxon>
        <taxon>Dreissena</taxon>
    </lineage>
</organism>
<accession>A0A9D4N4P3</accession>
<dbReference type="AlphaFoldDB" id="A0A9D4N4P3"/>
<feature type="signal peptide" evidence="1">
    <location>
        <begin position="1"/>
        <end position="20"/>
    </location>
</feature>
<keyword evidence="1" id="KW-0732">Signal</keyword>
<evidence type="ECO:0000256" key="1">
    <source>
        <dbReference type="SAM" id="SignalP"/>
    </source>
</evidence>
<dbReference type="Proteomes" id="UP000828390">
    <property type="component" value="Unassembled WGS sequence"/>
</dbReference>
<gene>
    <name evidence="2" type="ORF">DPMN_011983</name>
</gene>
<feature type="chain" id="PRO_5039303024" description="Secreted protein" evidence="1">
    <location>
        <begin position="21"/>
        <end position="180"/>
    </location>
</feature>
<protein>
    <recommendedName>
        <fullName evidence="4">Secreted protein</fullName>
    </recommendedName>
</protein>
<dbReference type="EMBL" id="JAIWYP010000001">
    <property type="protein sequence ID" value="KAH3887961.1"/>
    <property type="molecule type" value="Genomic_DNA"/>
</dbReference>
<evidence type="ECO:0000313" key="2">
    <source>
        <dbReference type="EMBL" id="KAH3887961.1"/>
    </source>
</evidence>
<sequence length="180" mass="19915">MFSTVAFAVLGSILVTHCHAGLIFTPHPLHGFPPRPCPRHFGLFGPFHGLGGQMVSPGGGYLPGYGKSFQDVNSFGNTGLGSYQYFNYDQIQNGNVYQGGQGFGNGNLQNSASNWYPRVDWNQQDNWRNAANNWYPTGNWNQQSGSSLGSTAIQTLPQNRPGSIVQWDWNEPDFHPIRTH</sequence>
<proteinExistence type="predicted"/>
<comment type="caution">
    <text evidence="2">The sequence shown here is derived from an EMBL/GenBank/DDBJ whole genome shotgun (WGS) entry which is preliminary data.</text>
</comment>
<reference evidence="2" key="1">
    <citation type="journal article" date="2019" name="bioRxiv">
        <title>The Genome of the Zebra Mussel, Dreissena polymorpha: A Resource for Invasive Species Research.</title>
        <authorList>
            <person name="McCartney M.A."/>
            <person name="Auch B."/>
            <person name="Kono T."/>
            <person name="Mallez S."/>
            <person name="Zhang Y."/>
            <person name="Obille A."/>
            <person name="Becker A."/>
            <person name="Abrahante J.E."/>
            <person name="Garbe J."/>
            <person name="Badalamenti J.P."/>
            <person name="Herman A."/>
            <person name="Mangelson H."/>
            <person name="Liachko I."/>
            <person name="Sullivan S."/>
            <person name="Sone E.D."/>
            <person name="Koren S."/>
            <person name="Silverstein K.A.T."/>
            <person name="Beckman K.B."/>
            <person name="Gohl D.M."/>
        </authorList>
    </citation>
    <scope>NUCLEOTIDE SEQUENCE</scope>
    <source>
        <strain evidence="2">Duluth1</strain>
        <tissue evidence="2">Whole animal</tissue>
    </source>
</reference>
<keyword evidence="3" id="KW-1185">Reference proteome</keyword>
<name>A0A9D4N4P3_DREPO</name>
<evidence type="ECO:0008006" key="4">
    <source>
        <dbReference type="Google" id="ProtNLM"/>
    </source>
</evidence>
<reference evidence="2" key="2">
    <citation type="submission" date="2020-11" db="EMBL/GenBank/DDBJ databases">
        <authorList>
            <person name="McCartney M.A."/>
            <person name="Auch B."/>
            <person name="Kono T."/>
            <person name="Mallez S."/>
            <person name="Becker A."/>
            <person name="Gohl D.M."/>
            <person name="Silverstein K.A.T."/>
            <person name="Koren S."/>
            <person name="Bechman K.B."/>
            <person name="Herman A."/>
            <person name="Abrahante J.E."/>
            <person name="Garbe J."/>
        </authorList>
    </citation>
    <scope>NUCLEOTIDE SEQUENCE</scope>
    <source>
        <strain evidence="2">Duluth1</strain>
        <tissue evidence="2">Whole animal</tissue>
    </source>
</reference>